<reference evidence="1" key="1">
    <citation type="submission" date="2019-08" db="EMBL/GenBank/DDBJ databases">
        <authorList>
            <person name="Kucharzyk K."/>
            <person name="Murdoch R.W."/>
            <person name="Higgins S."/>
            <person name="Loffler F."/>
        </authorList>
    </citation>
    <scope>NUCLEOTIDE SEQUENCE</scope>
</reference>
<accession>A0A644ZL81</accession>
<proteinExistence type="predicted"/>
<organism evidence="1">
    <name type="scientific">bioreactor metagenome</name>
    <dbReference type="NCBI Taxonomy" id="1076179"/>
    <lineage>
        <taxon>unclassified sequences</taxon>
        <taxon>metagenomes</taxon>
        <taxon>ecological metagenomes</taxon>
    </lineage>
</organism>
<name>A0A644ZL81_9ZZZZ</name>
<protein>
    <submittedName>
        <fullName evidence="1">Uncharacterized protein</fullName>
    </submittedName>
</protein>
<sequence>MVAAEHLLLCHAYGKAYQRGRNRKRAVGAAHRVLSPDGGRPEEPLCLVSAQEGGERQAPTNRVASKLSEVLLERQIGLIKITPCSRNFCKRVCYCKKGSSEGICLRFIGVIAVGSKAGGCGLSLSCRNECCHHLRRTCLCDSAIALQHTASTDGIVKTL</sequence>
<evidence type="ECO:0000313" key="1">
    <source>
        <dbReference type="EMBL" id="MPM41650.1"/>
    </source>
</evidence>
<dbReference type="EMBL" id="VSSQ01009446">
    <property type="protein sequence ID" value="MPM41650.1"/>
    <property type="molecule type" value="Genomic_DNA"/>
</dbReference>
<gene>
    <name evidence="1" type="ORF">SDC9_88306</name>
</gene>
<comment type="caution">
    <text evidence="1">The sequence shown here is derived from an EMBL/GenBank/DDBJ whole genome shotgun (WGS) entry which is preliminary data.</text>
</comment>
<dbReference type="AlphaFoldDB" id="A0A644ZL81"/>